<comment type="subcellular location">
    <subcellularLocation>
        <location evidence="15">Cell membrane</location>
        <topology evidence="15">Single-pass membrane protein</topology>
    </subcellularLocation>
    <subcellularLocation>
        <location evidence="14">Endomembrane system</location>
        <topology evidence="14">Single-pass membrane protein</topology>
    </subcellularLocation>
</comment>
<name>A0ABP8M8Q6_9BACT</name>
<reference evidence="19" key="1">
    <citation type="journal article" date="2019" name="Int. J. Syst. Evol. Microbiol.">
        <title>The Global Catalogue of Microorganisms (GCM) 10K type strain sequencing project: providing services to taxonomists for standard genome sequencing and annotation.</title>
        <authorList>
            <consortium name="The Broad Institute Genomics Platform"/>
            <consortium name="The Broad Institute Genome Sequencing Center for Infectious Disease"/>
            <person name="Wu L."/>
            <person name="Ma J."/>
        </authorList>
    </citation>
    <scope>NUCLEOTIDE SEQUENCE [LARGE SCALE GENOMIC DNA]</scope>
    <source>
        <strain evidence="19">JCM 31920</strain>
    </source>
</reference>
<dbReference type="SUPFAM" id="SSF81573">
    <property type="entry name" value="F1F0 ATP synthase subunit B, membrane domain"/>
    <property type="match status" value="1"/>
</dbReference>
<evidence type="ECO:0000256" key="3">
    <source>
        <dbReference type="ARBA" id="ARBA00022475"/>
    </source>
</evidence>
<keyword evidence="6 15" id="KW-0375">Hydrogen ion transport</keyword>
<dbReference type="PANTHER" id="PTHR33445">
    <property type="entry name" value="ATP SYNTHASE SUBUNIT B', CHLOROPLASTIC"/>
    <property type="match status" value="1"/>
</dbReference>
<keyword evidence="19" id="KW-1185">Reference proteome</keyword>
<dbReference type="Pfam" id="PF00430">
    <property type="entry name" value="ATP-synt_B"/>
    <property type="match status" value="1"/>
</dbReference>
<dbReference type="CDD" id="cd06503">
    <property type="entry name" value="ATP-synt_Fo_b"/>
    <property type="match status" value="1"/>
</dbReference>
<comment type="caution">
    <text evidence="18">The sequence shown here is derived from an EMBL/GenBank/DDBJ whole genome shotgun (WGS) entry which is preliminary data.</text>
</comment>
<evidence type="ECO:0000256" key="13">
    <source>
        <dbReference type="ARBA" id="ARBA00026054"/>
    </source>
</evidence>
<protein>
    <recommendedName>
        <fullName evidence="15">ATP synthase subunit b</fullName>
    </recommendedName>
    <alternativeName>
        <fullName evidence="15">ATP synthase F(0) sector subunit b</fullName>
    </alternativeName>
    <alternativeName>
        <fullName evidence="15">ATPase subunit I</fullName>
    </alternativeName>
    <alternativeName>
        <fullName evidence="15">F-type ATPase subunit b</fullName>
        <shortName evidence="15">F-ATPase subunit b</shortName>
    </alternativeName>
</protein>
<dbReference type="Proteomes" id="UP001501508">
    <property type="component" value="Unassembled WGS sequence"/>
</dbReference>
<keyword evidence="9 15" id="KW-0472">Membrane</keyword>
<dbReference type="InterPro" id="IPR028987">
    <property type="entry name" value="ATP_synth_B-like_membr_sf"/>
</dbReference>
<dbReference type="InterPro" id="IPR005864">
    <property type="entry name" value="ATP_synth_F0_bsu_bac"/>
</dbReference>
<evidence type="ECO:0000256" key="8">
    <source>
        <dbReference type="ARBA" id="ARBA00023065"/>
    </source>
</evidence>
<comment type="similarity">
    <text evidence="1 15 16">Belongs to the ATPase B chain family.</text>
</comment>
<evidence type="ECO:0000256" key="14">
    <source>
        <dbReference type="ARBA" id="ARBA00037847"/>
    </source>
</evidence>
<evidence type="ECO:0000256" key="11">
    <source>
        <dbReference type="ARBA" id="ARBA00025198"/>
    </source>
</evidence>
<dbReference type="PANTHER" id="PTHR33445:SF1">
    <property type="entry name" value="ATP SYNTHASE SUBUNIT B"/>
    <property type="match status" value="1"/>
</dbReference>
<comment type="function">
    <text evidence="12">Component of the F(0) channel, it forms part of the peripheral stalk, linking F(1) to F(0). The b'-subunit is a diverged and duplicated form of b found in plants and photosynthetic bacteria.</text>
</comment>
<keyword evidence="8 15" id="KW-0406">Ion transport</keyword>
<evidence type="ECO:0000256" key="16">
    <source>
        <dbReference type="RuleBase" id="RU003848"/>
    </source>
</evidence>
<evidence type="ECO:0000256" key="2">
    <source>
        <dbReference type="ARBA" id="ARBA00022448"/>
    </source>
</evidence>
<evidence type="ECO:0000256" key="17">
    <source>
        <dbReference type="SAM" id="Coils"/>
    </source>
</evidence>
<keyword evidence="5 15" id="KW-0812">Transmembrane</keyword>
<evidence type="ECO:0000256" key="4">
    <source>
        <dbReference type="ARBA" id="ARBA00022547"/>
    </source>
</evidence>
<evidence type="ECO:0000256" key="10">
    <source>
        <dbReference type="ARBA" id="ARBA00023310"/>
    </source>
</evidence>
<feature type="coiled-coil region" evidence="17">
    <location>
        <begin position="24"/>
        <end position="65"/>
    </location>
</feature>
<organism evidence="18 19">
    <name type="scientific">Ravibacter arvi</name>
    <dbReference type="NCBI Taxonomy" id="2051041"/>
    <lineage>
        <taxon>Bacteria</taxon>
        <taxon>Pseudomonadati</taxon>
        <taxon>Bacteroidota</taxon>
        <taxon>Cytophagia</taxon>
        <taxon>Cytophagales</taxon>
        <taxon>Spirosomataceae</taxon>
        <taxon>Ravibacter</taxon>
    </lineage>
</organism>
<dbReference type="HAMAP" id="MF_01398">
    <property type="entry name" value="ATP_synth_b_bprime"/>
    <property type="match status" value="1"/>
</dbReference>
<accession>A0ABP8M8Q6</accession>
<keyword evidence="2 15" id="KW-0813">Transport</keyword>
<dbReference type="EMBL" id="BAABEY010000036">
    <property type="protein sequence ID" value="GAA4446453.1"/>
    <property type="molecule type" value="Genomic_DNA"/>
</dbReference>
<comment type="function">
    <text evidence="11 15">F(1)F(0) ATP synthase produces ATP from ADP in the presence of a proton or sodium gradient. F-type ATPases consist of two structural domains, F(1) containing the extramembraneous catalytic core and F(0) containing the membrane proton channel, linked together by a central stalk and a peripheral stalk. During catalysis, ATP synthesis in the catalytic domain of F(1) is coupled via a rotary mechanism of the central stalk subunits to proton translocation.</text>
</comment>
<keyword evidence="17" id="KW-0175">Coiled coil</keyword>
<evidence type="ECO:0000256" key="6">
    <source>
        <dbReference type="ARBA" id="ARBA00022781"/>
    </source>
</evidence>
<evidence type="ECO:0000256" key="1">
    <source>
        <dbReference type="ARBA" id="ARBA00005513"/>
    </source>
</evidence>
<dbReference type="InterPro" id="IPR050059">
    <property type="entry name" value="ATP_synthase_B_chain"/>
</dbReference>
<comment type="subunit">
    <text evidence="15">F-type ATPases have 2 components, F(1) - the catalytic core - and F(0) - the membrane proton channel. F(1) has five subunits: alpha(3), beta(3), gamma(1), delta(1), epsilon(1). F(0) has three main subunits: a(1), b(2) and c(10-14). The alpha and beta chains form an alternating ring which encloses part of the gamma chain. F(1) is attached to F(0) by a central stalk formed by the gamma and epsilon chains, while a peripheral stalk is formed by the delta and b chains.</text>
</comment>
<evidence type="ECO:0000256" key="9">
    <source>
        <dbReference type="ARBA" id="ARBA00023136"/>
    </source>
</evidence>
<keyword evidence="10 15" id="KW-0066">ATP synthesis</keyword>
<keyword evidence="4 15" id="KW-0138">CF(0)</keyword>
<evidence type="ECO:0000256" key="15">
    <source>
        <dbReference type="HAMAP-Rule" id="MF_01398"/>
    </source>
</evidence>
<gene>
    <name evidence="15" type="primary">atpF</name>
    <name evidence="18" type="ORF">GCM10023091_39560</name>
</gene>
<evidence type="ECO:0000313" key="18">
    <source>
        <dbReference type="EMBL" id="GAA4446453.1"/>
    </source>
</evidence>
<evidence type="ECO:0000256" key="7">
    <source>
        <dbReference type="ARBA" id="ARBA00022989"/>
    </source>
</evidence>
<dbReference type="NCBIfam" id="TIGR01144">
    <property type="entry name" value="ATP_synt_b"/>
    <property type="match status" value="1"/>
</dbReference>
<dbReference type="Gene3D" id="1.20.5.620">
    <property type="entry name" value="F1F0 ATP synthase subunit B, membrane domain"/>
    <property type="match status" value="1"/>
</dbReference>
<proteinExistence type="inferred from homology"/>
<evidence type="ECO:0000256" key="5">
    <source>
        <dbReference type="ARBA" id="ARBA00022692"/>
    </source>
</evidence>
<sequence>MLVVFLVLVFILSKYAWGPIINGLKERENEIQGALDMAKKTKEEMARLKSDNEKLIIEANAARDRIIKEAKEAADRLVESAKEKATAEGNRIIESAREAIRSEQAAAVAQIKKEVATLSIDIAEKVLRRELNDKSAQEQLVADLVKDSVKLN</sequence>
<evidence type="ECO:0000313" key="19">
    <source>
        <dbReference type="Proteomes" id="UP001501508"/>
    </source>
</evidence>
<dbReference type="InterPro" id="IPR002146">
    <property type="entry name" value="ATP_synth_b/b'su_bac/chlpt"/>
</dbReference>
<keyword evidence="3 15" id="KW-1003">Cell membrane</keyword>
<keyword evidence="7 15" id="KW-1133">Transmembrane helix</keyword>
<evidence type="ECO:0000256" key="12">
    <source>
        <dbReference type="ARBA" id="ARBA00025614"/>
    </source>
</evidence>
<comment type="subunit">
    <text evidence="13">F-type ATPases have 2 components, F(1) - the catalytic core - and F(0) - the membrane proton channel. F(1) has five subunits: alpha(3), beta(3), gamma(1), delta(1), epsilon(1). F(0) has four main subunits: a(1), b(2) and c(10-14). The alpha and beta chains form an alternating ring which encloses part of the gamma chain. F(1) is attached to F(0) by a central stalk formed by the gamma and epsilon chains, while a peripheral stalk is formed by the delta and b chains.</text>
</comment>